<dbReference type="Pfam" id="PF00440">
    <property type="entry name" value="TetR_N"/>
    <property type="match status" value="1"/>
</dbReference>
<organism evidence="6 7">
    <name type="scientific">Pseudomonas fluvialis</name>
    <dbReference type="NCBI Taxonomy" id="1793966"/>
    <lineage>
        <taxon>Bacteria</taxon>
        <taxon>Pseudomonadati</taxon>
        <taxon>Pseudomonadota</taxon>
        <taxon>Gammaproteobacteria</taxon>
        <taxon>Pseudomonadales</taxon>
        <taxon>Pseudomonadaceae</taxon>
        <taxon>Pseudomonas</taxon>
    </lineage>
</organism>
<evidence type="ECO:0000256" key="4">
    <source>
        <dbReference type="PROSITE-ProRule" id="PRU00335"/>
    </source>
</evidence>
<evidence type="ECO:0000313" key="6">
    <source>
        <dbReference type="EMBL" id="MBB6341211.1"/>
    </source>
</evidence>
<protein>
    <submittedName>
        <fullName evidence="6">AcrR family transcriptional regulator</fullName>
    </submittedName>
</protein>
<sequence length="208" mass="23330">MSTQESLYHHGNLRQALLDSSLAILRSEGIEALSLRRLAEHTGVSRGAPYHHFRDKQALLASIGELGFAELDKLLQAVVEDEQQPLHERLHQAVLGYLDFATRQPALYALMFGRTLWQDSNDEGTAAFQRFAKDCFRQYVKLFERLVEECSTTRQAQAHPLRRAQSLWATLHGLASLTNNGGLFKAEDLAEIACTGLIMPTKKSNNPD</sequence>
<comment type="caution">
    <text evidence="6">The sequence shown here is derived from an EMBL/GenBank/DDBJ whole genome shotgun (WGS) entry which is preliminary data.</text>
</comment>
<dbReference type="Gene3D" id="1.10.357.10">
    <property type="entry name" value="Tetracycline Repressor, domain 2"/>
    <property type="match status" value="1"/>
</dbReference>
<dbReference type="GO" id="GO:0000976">
    <property type="term" value="F:transcription cis-regulatory region binding"/>
    <property type="evidence" value="ECO:0007669"/>
    <property type="project" value="TreeGrafter"/>
</dbReference>
<dbReference type="PANTHER" id="PTHR30055">
    <property type="entry name" value="HTH-TYPE TRANSCRIPTIONAL REGULATOR RUTR"/>
    <property type="match status" value="1"/>
</dbReference>
<evidence type="ECO:0000313" key="7">
    <source>
        <dbReference type="Proteomes" id="UP000557193"/>
    </source>
</evidence>
<reference evidence="6 7" key="1">
    <citation type="submission" date="2020-08" db="EMBL/GenBank/DDBJ databases">
        <title>Functional genomics of gut bacteria from endangered species of beetles.</title>
        <authorList>
            <person name="Carlos-Shanley C."/>
        </authorList>
    </citation>
    <scope>NUCLEOTIDE SEQUENCE [LARGE SCALE GENOMIC DNA]</scope>
    <source>
        <strain evidence="6 7">S00202</strain>
    </source>
</reference>
<dbReference type="PRINTS" id="PR00455">
    <property type="entry name" value="HTHTETR"/>
</dbReference>
<accession>A0A7X0EU47</accession>
<dbReference type="PANTHER" id="PTHR30055:SF220">
    <property type="entry name" value="TETR-FAMILY REGULATORY PROTEIN"/>
    <property type="match status" value="1"/>
</dbReference>
<dbReference type="InterPro" id="IPR050109">
    <property type="entry name" value="HTH-type_TetR-like_transc_reg"/>
</dbReference>
<feature type="domain" description="HTH tetR-type" evidence="5">
    <location>
        <begin position="11"/>
        <end position="71"/>
    </location>
</feature>
<dbReference type="InterPro" id="IPR036271">
    <property type="entry name" value="Tet_transcr_reg_TetR-rel_C_sf"/>
</dbReference>
<dbReference type="PROSITE" id="PS50977">
    <property type="entry name" value="HTH_TETR_2"/>
    <property type="match status" value="1"/>
</dbReference>
<dbReference type="Proteomes" id="UP000557193">
    <property type="component" value="Unassembled WGS sequence"/>
</dbReference>
<dbReference type="InterPro" id="IPR025996">
    <property type="entry name" value="MT1864/Rv1816-like_C"/>
</dbReference>
<dbReference type="AlphaFoldDB" id="A0A7X0EU47"/>
<evidence type="ECO:0000259" key="5">
    <source>
        <dbReference type="PROSITE" id="PS50977"/>
    </source>
</evidence>
<keyword evidence="2 4" id="KW-0238">DNA-binding</keyword>
<proteinExistence type="predicted"/>
<keyword evidence="1" id="KW-0805">Transcription regulation</keyword>
<keyword evidence="3" id="KW-0804">Transcription</keyword>
<dbReference type="Pfam" id="PF13305">
    <property type="entry name" value="TetR_C_33"/>
    <property type="match status" value="1"/>
</dbReference>
<dbReference type="GO" id="GO:0003700">
    <property type="term" value="F:DNA-binding transcription factor activity"/>
    <property type="evidence" value="ECO:0007669"/>
    <property type="project" value="TreeGrafter"/>
</dbReference>
<evidence type="ECO:0000256" key="1">
    <source>
        <dbReference type="ARBA" id="ARBA00023015"/>
    </source>
</evidence>
<dbReference type="SUPFAM" id="SSF48498">
    <property type="entry name" value="Tetracyclin repressor-like, C-terminal domain"/>
    <property type="match status" value="1"/>
</dbReference>
<dbReference type="InterPro" id="IPR001647">
    <property type="entry name" value="HTH_TetR"/>
</dbReference>
<feature type="DNA-binding region" description="H-T-H motif" evidence="4">
    <location>
        <begin position="34"/>
        <end position="53"/>
    </location>
</feature>
<dbReference type="SUPFAM" id="SSF46689">
    <property type="entry name" value="Homeodomain-like"/>
    <property type="match status" value="1"/>
</dbReference>
<dbReference type="RefSeq" id="WP_184681801.1">
    <property type="nucleotide sequence ID" value="NZ_JACHLL010000002.1"/>
</dbReference>
<name>A0A7X0EU47_9PSED</name>
<evidence type="ECO:0000256" key="3">
    <source>
        <dbReference type="ARBA" id="ARBA00023163"/>
    </source>
</evidence>
<dbReference type="InterPro" id="IPR009057">
    <property type="entry name" value="Homeodomain-like_sf"/>
</dbReference>
<keyword evidence="7" id="KW-1185">Reference proteome</keyword>
<gene>
    <name evidence="6" type="ORF">HNP49_001368</name>
</gene>
<dbReference type="EMBL" id="JACHLL010000002">
    <property type="protein sequence ID" value="MBB6341211.1"/>
    <property type="molecule type" value="Genomic_DNA"/>
</dbReference>
<evidence type="ECO:0000256" key="2">
    <source>
        <dbReference type="ARBA" id="ARBA00023125"/>
    </source>
</evidence>